<accession>A0A1B1E6M0</accession>
<evidence type="ECO:0000256" key="1">
    <source>
        <dbReference type="SAM" id="SignalP"/>
    </source>
</evidence>
<gene>
    <name evidence="2" type="ORF">PCOAH_00044160</name>
</gene>
<dbReference type="KEGG" id="pcot:PCOAH_00044160"/>
<feature type="signal peptide" evidence="1">
    <location>
        <begin position="1"/>
        <end position="20"/>
    </location>
</feature>
<evidence type="ECO:0000313" key="3">
    <source>
        <dbReference type="Proteomes" id="UP000092716"/>
    </source>
</evidence>
<name>A0A1B1E6M0_9APIC</name>
<sequence>MRATPLWIISSFFAFAFAHALENEVKQEIAVIHKSVLKKVPLKTWLDLVNDSIRVIIEANSLKNQKLREQDLVIWNNGKRMNEKYFNSDHFQRGNKNVYVFLMGGQITAANCFTAENIYNTFAEQVTKYIGVIKKYLHLDDNASEEWTSMEELLLLLLKSKELRDMVVRIKTDEHIEAVRQKILELTQKNKNYQIFFDILKEHKIVYNILDSKVKWRTFVKENLGNLKKLLEPYYANVPADEL</sequence>
<dbReference type="GeneID" id="30911147"/>
<dbReference type="EMBL" id="CP016250">
    <property type="protein sequence ID" value="ANQ10409.1"/>
    <property type="molecule type" value="Genomic_DNA"/>
</dbReference>
<reference evidence="3" key="1">
    <citation type="submission" date="2016-06" db="EMBL/GenBank/DDBJ databases">
        <title>First high quality genome sequence of Plasmodium coatneyi using continuous long reads from single molecule, real-time sequencing.</title>
        <authorList>
            <person name="Chien J.-T."/>
            <person name="Pakala S.B."/>
            <person name="Geraldo J.A."/>
            <person name="Lapp S.A."/>
            <person name="Barnwell J.W."/>
            <person name="Kissinger J.C."/>
            <person name="Galinski M.R."/>
            <person name="Humphrey J.C."/>
        </authorList>
    </citation>
    <scope>NUCLEOTIDE SEQUENCE [LARGE SCALE GENOMIC DNA]</scope>
    <source>
        <strain evidence="3">Hackeri</strain>
    </source>
</reference>
<evidence type="ECO:0000313" key="2">
    <source>
        <dbReference type="EMBL" id="ANQ10409.1"/>
    </source>
</evidence>
<dbReference type="RefSeq" id="XP_019917104.1">
    <property type="nucleotide sequence ID" value="XM_020061200.1"/>
</dbReference>
<feature type="chain" id="PRO_5008521642" description="Plasmodium RESA N-terminal domain-containing protein" evidence="1">
    <location>
        <begin position="21"/>
        <end position="243"/>
    </location>
</feature>
<evidence type="ECO:0008006" key="4">
    <source>
        <dbReference type="Google" id="ProtNLM"/>
    </source>
</evidence>
<dbReference type="Proteomes" id="UP000092716">
    <property type="component" value="Chromosome 12"/>
</dbReference>
<dbReference type="AlphaFoldDB" id="A0A1B1E6M0"/>
<dbReference type="OrthoDB" id="384509at2759"/>
<dbReference type="VEuPathDB" id="PlasmoDB:PCOAH_00044160"/>
<protein>
    <recommendedName>
        <fullName evidence="4">Plasmodium RESA N-terminal domain-containing protein</fullName>
    </recommendedName>
</protein>
<proteinExistence type="predicted"/>
<organism evidence="2 3">
    <name type="scientific">Plasmodium coatneyi</name>
    <dbReference type="NCBI Taxonomy" id="208452"/>
    <lineage>
        <taxon>Eukaryota</taxon>
        <taxon>Sar</taxon>
        <taxon>Alveolata</taxon>
        <taxon>Apicomplexa</taxon>
        <taxon>Aconoidasida</taxon>
        <taxon>Haemosporida</taxon>
        <taxon>Plasmodiidae</taxon>
        <taxon>Plasmodium</taxon>
    </lineage>
</organism>
<keyword evidence="1" id="KW-0732">Signal</keyword>
<keyword evidence="3" id="KW-1185">Reference proteome</keyword>